<reference evidence="1 2" key="1">
    <citation type="submission" date="2017-10" db="EMBL/GenBank/DDBJ databases">
        <authorList>
            <person name="Regsiter A."/>
            <person name="William W."/>
        </authorList>
    </citation>
    <scope>NUCLEOTIDE SEQUENCE [LARGE SCALE GENOMIC DNA]</scope>
    <source>
        <strain evidence="1 2">CFBP6991</strain>
    </source>
</reference>
<dbReference type="Proteomes" id="UP000234345">
    <property type="component" value="Unassembled WGS sequence"/>
</dbReference>
<dbReference type="EMBL" id="OCZC01000046">
    <property type="protein sequence ID" value="SOO22940.1"/>
    <property type="molecule type" value="Genomic_DNA"/>
</dbReference>
<name>A0A7Z7IWL4_XANCH</name>
<sequence length="36" mass="4105">MPIADCTYSSTSIQGRWYGNSELQSVTANYWRYGVV</sequence>
<dbReference type="AlphaFoldDB" id="A0A7Z7IWL4"/>
<accession>A0A7Z7IWL4</accession>
<comment type="caution">
    <text evidence="1">The sequence shown here is derived from an EMBL/GenBank/DDBJ whole genome shotgun (WGS) entry which is preliminary data.</text>
</comment>
<evidence type="ECO:0000313" key="2">
    <source>
        <dbReference type="Proteomes" id="UP000234345"/>
    </source>
</evidence>
<protein>
    <submittedName>
        <fullName evidence="1">Uncharacterized protein</fullName>
    </submittedName>
</protein>
<proteinExistence type="predicted"/>
<evidence type="ECO:0000313" key="1">
    <source>
        <dbReference type="EMBL" id="SOO22940.1"/>
    </source>
</evidence>
<gene>
    <name evidence="1" type="ORF">XFF6991_180048</name>
</gene>
<organism evidence="1 2">
    <name type="scientific">Xanthomonas campestris pv. phaseoli</name>
    <dbReference type="NCBI Taxonomy" id="317013"/>
    <lineage>
        <taxon>Bacteria</taxon>
        <taxon>Pseudomonadati</taxon>
        <taxon>Pseudomonadota</taxon>
        <taxon>Gammaproteobacteria</taxon>
        <taxon>Lysobacterales</taxon>
        <taxon>Lysobacteraceae</taxon>
        <taxon>Xanthomonas</taxon>
    </lineage>
</organism>